<evidence type="ECO:0000259" key="2">
    <source>
        <dbReference type="Pfam" id="PF20178"/>
    </source>
</evidence>
<evidence type="ECO:0000313" key="4">
    <source>
        <dbReference type="Proteomes" id="UP000238045"/>
    </source>
</evidence>
<dbReference type="EMBL" id="PCQL01000032">
    <property type="protein sequence ID" value="PRC12348.1"/>
    <property type="molecule type" value="Genomic_DNA"/>
</dbReference>
<dbReference type="RefSeq" id="WP_105698894.1">
    <property type="nucleotide sequence ID" value="NZ_CP159260.1"/>
</dbReference>
<keyword evidence="4" id="KW-1185">Reference proteome</keyword>
<dbReference type="InterPro" id="IPR046673">
    <property type="entry name" value="ToxA_N"/>
</dbReference>
<feature type="compositionally biased region" description="Basic residues" evidence="1">
    <location>
        <begin position="1260"/>
        <end position="1273"/>
    </location>
</feature>
<reference evidence="3 4" key="1">
    <citation type="submission" date="2017-09" db="EMBL/GenBank/DDBJ databases">
        <title>Genomic, metabolic, and phenotypic characteristics of bacterial isolates from the natural microbiome of the model nematode Caenorhabditis elegans.</title>
        <authorList>
            <person name="Zimmermann J."/>
            <person name="Obeng N."/>
            <person name="Yang W."/>
            <person name="Obeng O."/>
            <person name="Kissoyan K."/>
            <person name="Pees B."/>
            <person name="Dirksen P."/>
            <person name="Hoppner M."/>
            <person name="Franke A."/>
            <person name="Rosenstiel P."/>
            <person name="Leippe M."/>
            <person name="Dierking K."/>
            <person name="Kaleta C."/>
            <person name="Schulenburg H."/>
        </authorList>
    </citation>
    <scope>NUCLEOTIDE SEQUENCE [LARGE SCALE GENOMIC DNA]</scope>
    <source>
        <strain evidence="3 4">MYb117</strain>
    </source>
</reference>
<comment type="caution">
    <text evidence="3">The sequence shown here is derived from an EMBL/GenBank/DDBJ whole genome shotgun (WGS) entry which is preliminary data.</text>
</comment>
<gene>
    <name evidence="3" type="ORF">CQZ99_23265</name>
</gene>
<proteinExistence type="predicted"/>
<organism evidence="3 4">
    <name type="scientific">Pseudomonas poae</name>
    <dbReference type="NCBI Taxonomy" id="200451"/>
    <lineage>
        <taxon>Bacteria</taxon>
        <taxon>Pseudomonadati</taxon>
        <taxon>Pseudomonadota</taxon>
        <taxon>Gammaproteobacteria</taxon>
        <taxon>Pseudomonadales</taxon>
        <taxon>Pseudomonadaceae</taxon>
        <taxon>Pseudomonas</taxon>
    </lineage>
</organism>
<accession>A0A2S9EBP0</accession>
<protein>
    <recommendedName>
        <fullName evidence="2">Dermonecrotic toxin N-terminal domain-containing protein</fullName>
    </recommendedName>
</protein>
<feature type="domain" description="Dermonecrotic toxin N-terminal" evidence="2">
    <location>
        <begin position="371"/>
        <end position="614"/>
    </location>
</feature>
<evidence type="ECO:0000313" key="3">
    <source>
        <dbReference type="EMBL" id="PRC12348.1"/>
    </source>
</evidence>
<sequence length="1552" mass="173050">MSTSTPTPSMVAQTVSARFASRPTLESVTRTLLTQAISAHYPTLHLDLALTQLASPHAGDGWTLQPLMPKVLEYLALGTPLDFQDSQSRPYYLTDRPPTRLAPAGGSLDMQLLAELIRELRWSVPIGLQDALTAYWNEDGRWQWLGNLLRDTLQSAALKQTELSDLARDTLQQVIDCPDYEQRLSRYNAAHTFAYSMETRLHSGAEQSVLPSVDVVLVRNVNSHTVVLLCEPGGPISAFDSIDAFNRHWTARITRQYTVDSLSYQRYEIQGHLFDNGAALILNQQLKSLEALRLPTTLGTATLQALCAELSDPGYYFTDAAHVDPARADLLRPHLPAGLLGASADDLAVYRHYLLALASSKVIHKGRTFLSGINDLHAFTREALLTAMKQQRQPLDASTIPAPDPDKVLLTFTQYAGYPGAPGIVDTVQMSLTELAVKNLIGRPGGTLTVKHSEGLALPDWLSADYISRRNGLIEQADIGKTYPDYLKQQLLADTPDARERERLFADQLRAQLPLQALELHLNNEAGVSAIGARYVAALVRTNGDRREVDGQPVVIRCLALLRKPEAKPDVVANMFIIEALDIRHGPHLLYRPLYAQPLREFSSRDALLAALAEPGELQASVLTWLSDEARAVYDNGGFQEPHYIRFGQGDEFATLTVPPPAQLANDGASLELLQYLDNGRLMQYLYGSNARALIDQASHDSVSNHTSRWRALVETGSVLFSALLLPLLRGPAMLTGWLLTLMAAAQHDIQALNSSEPVTRELASADVLLNLAMLLFEVAPRVTGVPPMPPALKDRALLPPAPPARAEQWPIPRAALLNEGTVAIAEQLTAPQSSLLELGFASARNRLTQAQRARLARLRAGRPATLPDPVLNGPRKGLYVINRAWYVMIETNLYQVRLDPDGNAFIVNSFDTSQRGPQVRPDAQGHWSIDLNLRLLGGMPPKRVAAERERKAQRKIQLQDQYSDFVTQQVSTQRAIDIAQSVMEIAEQDPRYSAEQRAGQRRQFDSALQRQTALFQQLLDTREERVDYNIPLNRSTLVVLMENTVNNARKSVIVSDKDRNALYATYPGFTQGGTRLRDEITARYGHYVTFIKALDEINERAINALDLKDRQLEALYNLGDEGVRSYERLTANRPEGEVSSLGVKQLRLLTLRVLSVKDVDLTLMDSFNAIIEPLNLQLRSHLELTGIELSPVERKDLLESLVQHYGQALDALQGMAIVNAEELEHTAFDTLLKMVEKLYEDAALQLSKEFKPDPLPRQRPPKRPKISAGRPQKKLIKTRSGNVLIGDLQPAGTRLSIDVVEMRSAHNNDVIGTYSRHGEVWDEVRVQAEPQTPPPTRPLNVIKGDARKLFRQLEGHLSGAERYKQQCRHAVEIEELMNHEAARLDKLATELDQALLAQPEAARIDADRHLVDEMRQGATRLKNKGHELRIALSLHLPPTHGALQFLFDQHLVQVARLGERIAMKGARKDFIQEYAINDRKGYPLWYAHFHYPTAHTAKADYSVAHIKTVAQRRESYYTLLDRAHTPQAIVDVHRALLGRALAEQKFLPLAP</sequence>
<dbReference type="Pfam" id="PF20178">
    <property type="entry name" value="ToxA_N"/>
    <property type="match status" value="1"/>
</dbReference>
<name>A0A2S9EBP0_9PSED</name>
<evidence type="ECO:0000256" key="1">
    <source>
        <dbReference type="SAM" id="MobiDB-lite"/>
    </source>
</evidence>
<dbReference type="Proteomes" id="UP000238045">
    <property type="component" value="Unassembled WGS sequence"/>
</dbReference>
<feature type="region of interest" description="Disordered" evidence="1">
    <location>
        <begin position="1250"/>
        <end position="1273"/>
    </location>
</feature>